<sequence>MFACTVASVGDAGALAAPPRDAAREWTMAPILIGRWGDGCLLAPRQVLETLLVSGQWPLFLLGIGAMFACTAASVGDSAREWTNGLYSHWALGRCLLAPRQVLETLLDASTCLLRSEPTTYLEDFVMTDYTLYEMLGDSIMPRRTLFPYKESVPSEETAGEKTPEEEFTYPPVRPVVKRPKARLLPVTRSSRPPLHRDAAFEATSLTLRKPRRITIKLKNCRSKEIQKPSSEPNPSVSRRNDVIVASGLLNRFRYRLSKPSDTFPIFGALTL</sequence>
<evidence type="ECO:0000313" key="2">
    <source>
        <dbReference type="Proteomes" id="UP000837857"/>
    </source>
</evidence>
<gene>
    <name evidence="1" type="ORF">IPOD504_LOCUS17116</name>
</gene>
<reference evidence="1" key="1">
    <citation type="submission" date="2022-03" db="EMBL/GenBank/DDBJ databases">
        <authorList>
            <person name="Martin H S."/>
        </authorList>
    </citation>
    <scope>NUCLEOTIDE SEQUENCE</scope>
</reference>
<keyword evidence="2" id="KW-1185">Reference proteome</keyword>
<dbReference type="Proteomes" id="UP000837857">
    <property type="component" value="Chromosome 9"/>
</dbReference>
<accession>A0ABN8J8H1</accession>
<dbReference type="EMBL" id="OW152821">
    <property type="protein sequence ID" value="CAH2076067.1"/>
    <property type="molecule type" value="Genomic_DNA"/>
</dbReference>
<feature type="non-terminal residue" evidence="1">
    <location>
        <position position="1"/>
    </location>
</feature>
<name>A0ABN8J8H1_9NEOP</name>
<organism evidence="1 2">
    <name type="scientific">Iphiclides podalirius</name>
    <name type="common">scarce swallowtail</name>
    <dbReference type="NCBI Taxonomy" id="110791"/>
    <lineage>
        <taxon>Eukaryota</taxon>
        <taxon>Metazoa</taxon>
        <taxon>Ecdysozoa</taxon>
        <taxon>Arthropoda</taxon>
        <taxon>Hexapoda</taxon>
        <taxon>Insecta</taxon>
        <taxon>Pterygota</taxon>
        <taxon>Neoptera</taxon>
        <taxon>Endopterygota</taxon>
        <taxon>Lepidoptera</taxon>
        <taxon>Glossata</taxon>
        <taxon>Ditrysia</taxon>
        <taxon>Papilionoidea</taxon>
        <taxon>Papilionidae</taxon>
        <taxon>Papilioninae</taxon>
        <taxon>Iphiclides</taxon>
    </lineage>
</organism>
<protein>
    <submittedName>
        <fullName evidence="1">Uncharacterized protein</fullName>
    </submittedName>
</protein>
<proteinExistence type="predicted"/>
<evidence type="ECO:0000313" key="1">
    <source>
        <dbReference type="EMBL" id="CAH2076067.1"/>
    </source>
</evidence>